<dbReference type="PANTHER" id="PTHR47675:SF1">
    <property type="entry name" value="MOLYBDOPTERIN BINDING DOMAIN PROTEIN (AFU_ORTHOLOGUE AFUA_5G11210)"/>
    <property type="match status" value="1"/>
</dbReference>
<reference evidence="3" key="1">
    <citation type="journal article" date="2018" name="Nat. Microbiol.">
        <title>Leveraging single-cell genomics to expand the fungal tree of life.</title>
        <authorList>
            <person name="Ahrendt S.R."/>
            <person name="Quandt C.A."/>
            <person name="Ciobanu D."/>
            <person name="Clum A."/>
            <person name="Salamov A."/>
            <person name="Andreopoulos B."/>
            <person name="Cheng J.F."/>
            <person name="Woyke T."/>
            <person name="Pelin A."/>
            <person name="Henrissat B."/>
            <person name="Reynolds N.K."/>
            <person name="Benny G.L."/>
            <person name="Smith M.E."/>
            <person name="James T.Y."/>
            <person name="Grigoriev I.V."/>
        </authorList>
    </citation>
    <scope>NUCLEOTIDE SEQUENCE [LARGE SCALE GENOMIC DNA]</scope>
    <source>
        <strain evidence="3">Baker2002</strain>
    </source>
</reference>
<dbReference type="EMBL" id="ML004452">
    <property type="protein sequence ID" value="RKP30780.1"/>
    <property type="molecule type" value="Genomic_DNA"/>
</dbReference>
<dbReference type="InterPro" id="IPR001453">
    <property type="entry name" value="MoaB/Mog_dom"/>
</dbReference>
<evidence type="ECO:0000259" key="1">
    <source>
        <dbReference type="SMART" id="SM00852"/>
    </source>
</evidence>
<dbReference type="Proteomes" id="UP000268321">
    <property type="component" value="Unassembled WGS sequence"/>
</dbReference>
<dbReference type="Pfam" id="PF00994">
    <property type="entry name" value="MoCF_biosynth"/>
    <property type="match status" value="1"/>
</dbReference>
<sequence>MVLRSIRSAGCLVIGDEVLNGKILDTNLFEFARFCFNNLCVPLKKTVVCGDDHADIVASLQVLRNADCDLIVTSGGIGSTHDDITYAAVAAAFNMPCALDSDTVAKMHALRGDYLASLTQPQRDAFYRMATVPQPTKGVRVLKHFTEAGLWVPIVGVNDQVYILPGVPQLFKCLLVGLGDVLRLRLVPLRCRRFFVKTTTSELSLAPYLSALQLKCTERFGACAVKLGSYPHLNWTTTTISIIGDTSVSLDALRDVVADVVTNAGENAAEISAEEEDHMSTHEPGER</sequence>
<dbReference type="GO" id="GO:0047884">
    <property type="term" value="F:FAD diphosphatase activity"/>
    <property type="evidence" value="ECO:0007669"/>
    <property type="project" value="TreeGrafter"/>
</dbReference>
<name>A0A4P9ZFM6_9ASCO</name>
<dbReference type="GO" id="GO:0042726">
    <property type="term" value="P:flavin-containing compound metabolic process"/>
    <property type="evidence" value="ECO:0007669"/>
    <property type="project" value="TreeGrafter"/>
</dbReference>
<dbReference type="AlphaFoldDB" id="A0A4P9ZFM6"/>
<evidence type="ECO:0000313" key="3">
    <source>
        <dbReference type="Proteomes" id="UP000268321"/>
    </source>
</evidence>
<organism evidence="2 3">
    <name type="scientific">Metschnikowia bicuspidata</name>
    <dbReference type="NCBI Taxonomy" id="27322"/>
    <lineage>
        <taxon>Eukaryota</taxon>
        <taxon>Fungi</taxon>
        <taxon>Dikarya</taxon>
        <taxon>Ascomycota</taxon>
        <taxon>Saccharomycotina</taxon>
        <taxon>Pichiomycetes</taxon>
        <taxon>Metschnikowiaceae</taxon>
        <taxon>Metschnikowia</taxon>
    </lineage>
</organism>
<accession>A0A4P9ZFM6</accession>
<proteinExistence type="predicted"/>
<dbReference type="InterPro" id="IPR036425">
    <property type="entry name" value="MoaB/Mog-like_dom_sf"/>
</dbReference>
<dbReference type="SUPFAM" id="SSF53218">
    <property type="entry name" value="Molybdenum cofactor biosynthesis proteins"/>
    <property type="match status" value="1"/>
</dbReference>
<keyword evidence="3" id="KW-1185">Reference proteome</keyword>
<dbReference type="Gene3D" id="3.40.980.10">
    <property type="entry name" value="MoaB/Mog-like domain"/>
    <property type="match status" value="1"/>
</dbReference>
<feature type="domain" description="MoaB/Mog" evidence="1">
    <location>
        <begin position="10"/>
        <end position="185"/>
    </location>
</feature>
<dbReference type="OrthoDB" id="448496at2759"/>
<gene>
    <name evidence="2" type="ORF">METBISCDRAFT_15500</name>
</gene>
<protein>
    <submittedName>
        <fullName evidence="2">Molybdopterin binding protein</fullName>
    </submittedName>
</protein>
<evidence type="ECO:0000313" key="2">
    <source>
        <dbReference type="EMBL" id="RKP30780.1"/>
    </source>
</evidence>
<dbReference type="PANTHER" id="PTHR47675">
    <property type="entry name" value="MOLYBDOPTERIN BINDING DOMAIN PROTEIN (AFU_ORTHOLOGUE AFUA_5G11210)"/>
    <property type="match status" value="1"/>
</dbReference>
<dbReference type="SMART" id="SM00852">
    <property type="entry name" value="MoCF_biosynth"/>
    <property type="match status" value="1"/>
</dbReference>